<accession>A0ABU7JVP9</accession>
<comment type="caution">
    <text evidence="1">The sequence shown here is derived from an EMBL/GenBank/DDBJ whole genome shotgun (WGS) entry which is preliminary data.</text>
</comment>
<sequence>VALAAELLVPVFAADDPGWPDAVAERLSGAHLHRDRELARLAAGTAACPAARDAIEAVLDAVAAQ</sequence>
<organism evidence="1 2">
    <name type="scientific">Rhodococcus chondri</name>
    <dbReference type="NCBI Taxonomy" id="3065941"/>
    <lineage>
        <taxon>Bacteria</taxon>
        <taxon>Bacillati</taxon>
        <taxon>Actinomycetota</taxon>
        <taxon>Actinomycetes</taxon>
        <taxon>Mycobacteriales</taxon>
        <taxon>Nocardiaceae</taxon>
        <taxon>Rhodococcus</taxon>
    </lineage>
</organism>
<name>A0ABU7JVP9_9NOCA</name>
<dbReference type="RefSeq" id="WP_330153475.1">
    <property type="nucleotide sequence ID" value="NZ_JAUZMZ010000120.1"/>
</dbReference>
<evidence type="ECO:0000313" key="2">
    <source>
        <dbReference type="Proteomes" id="UP001331936"/>
    </source>
</evidence>
<proteinExistence type="predicted"/>
<reference evidence="1 2" key="1">
    <citation type="submission" date="2023-08" db="EMBL/GenBank/DDBJ databases">
        <authorList>
            <person name="Girao M."/>
            <person name="Carvalho M.F."/>
        </authorList>
    </citation>
    <scope>NUCLEOTIDE SEQUENCE [LARGE SCALE GENOMIC DNA]</scope>
    <source>
        <strain evidence="1 2">CC-R104</strain>
    </source>
</reference>
<evidence type="ECO:0008006" key="3">
    <source>
        <dbReference type="Google" id="ProtNLM"/>
    </source>
</evidence>
<feature type="non-terminal residue" evidence="1">
    <location>
        <position position="1"/>
    </location>
</feature>
<gene>
    <name evidence="1" type="ORF">Q8814_18630</name>
</gene>
<keyword evidence="2" id="KW-1185">Reference proteome</keyword>
<evidence type="ECO:0000313" key="1">
    <source>
        <dbReference type="EMBL" id="MEE2034103.1"/>
    </source>
</evidence>
<dbReference type="EMBL" id="JAUZMZ010000120">
    <property type="protein sequence ID" value="MEE2034103.1"/>
    <property type="molecule type" value="Genomic_DNA"/>
</dbReference>
<protein>
    <recommendedName>
        <fullName evidence="3">Glycosyltransferase</fullName>
    </recommendedName>
</protein>
<dbReference type="Proteomes" id="UP001331936">
    <property type="component" value="Unassembled WGS sequence"/>
</dbReference>